<evidence type="ECO:0000256" key="5">
    <source>
        <dbReference type="ARBA" id="ARBA00022989"/>
    </source>
</evidence>
<accession>A0A1H7AVY2</accession>
<gene>
    <name evidence="10" type="ORF">SAMN05192553_107135</name>
</gene>
<dbReference type="RefSeq" id="WP_092177594.1">
    <property type="nucleotide sequence ID" value="NZ_FNZH01000007.1"/>
</dbReference>
<evidence type="ECO:0000256" key="1">
    <source>
        <dbReference type="ARBA" id="ARBA00004651"/>
    </source>
</evidence>
<proteinExistence type="inferred from homology"/>
<dbReference type="Pfam" id="PF12704">
    <property type="entry name" value="MacB_PCD"/>
    <property type="match status" value="1"/>
</dbReference>
<dbReference type="OrthoDB" id="9770036at2"/>
<dbReference type="EMBL" id="FNZH01000007">
    <property type="protein sequence ID" value="SEJ66020.1"/>
    <property type="molecule type" value="Genomic_DNA"/>
</dbReference>
<evidence type="ECO:0000259" key="9">
    <source>
        <dbReference type="Pfam" id="PF12704"/>
    </source>
</evidence>
<feature type="transmembrane region" description="Helical" evidence="7">
    <location>
        <begin position="329"/>
        <end position="352"/>
    </location>
</feature>
<keyword evidence="5 7" id="KW-1133">Transmembrane helix</keyword>
<dbReference type="PANTHER" id="PTHR30489">
    <property type="entry name" value="LIPOPROTEIN-RELEASING SYSTEM TRANSMEMBRANE PROTEIN LOLE"/>
    <property type="match status" value="1"/>
</dbReference>
<name>A0A1H7AVY2_9BACT</name>
<feature type="transmembrane region" description="Helical" evidence="7">
    <location>
        <begin position="378"/>
        <end position="395"/>
    </location>
</feature>
<dbReference type="InterPro" id="IPR003838">
    <property type="entry name" value="ABC3_permease_C"/>
</dbReference>
<feature type="transmembrane region" description="Helical" evidence="7">
    <location>
        <begin position="281"/>
        <end position="302"/>
    </location>
</feature>
<evidence type="ECO:0000259" key="8">
    <source>
        <dbReference type="Pfam" id="PF02687"/>
    </source>
</evidence>
<evidence type="ECO:0000256" key="6">
    <source>
        <dbReference type="ARBA" id="ARBA00023136"/>
    </source>
</evidence>
<comment type="similarity">
    <text evidence="2">Belongs to the ABC-4 integral membrane protein family. LolC/E subfamily.</text>
</comment>
<feature type="transmembrane region" description="Helical" evidence="7">
    <location>
        <begin position="20"/>
        <end position="40"/>
    </location>
</feature>
<comment type="subcellular location">
    <subcellularLocation>
        <location evidence="1">Cell membrane</location>
        <topology evidence="1">Multi-pass membrane protein</topology>
    </subcellularLocation>
</comment>
<sequence length="411" mass="45067">MTTNQKIVKVFLTARVKQLVAAVLSVMFGISMYVFMNSFMDGVNTFQTDITFSAMSHIKIYNELKGDPREIITSNKADELVLVSNAKNIRYTEGIKNIDEIKEGLKDISQITGIAAQLNQNVFIRNGVSKISANLSGIETQEENKVFGTAENIVQGNLYELDKRNDGVVLGTGLAEIIGVNLNDNITIQTSDGVSKVFKVVGTIETGAASLDRSRALVNIDVARQLLNKNKSYATELMIDVDEYKNAIGIAKNIQPLTKYKVEPWQEGNAQMDSGELLRNIIAIATSLTILIVAGFGIYNIMTMTVNEKIKEIAILNAMGFNSKDIIEIFLLQSIFIGFLGGVAGLVFGNIISRIIDNTPFQLGLLDSLPMNYNPKDYALAFLFGLIITFIAGYLPALRASKLDPVDTLRG</sequence>
<evidence type="ECO:0000256" key="7">
    <source>
        <dbReference type="SAM" id="Phobius"/>
    </source>
</evidence>
<dbReference type="Proteomes" id="UP000199403">
    <property type="component" value="Unassembled WGS sequence"/>
</dbReference>
<dbReference type="GO" id="GO:0098797">
    <property type="term" value="C:plasma membrane protein complex"/>
    <property type="evidence" value="ECO:0007669"/>
    <property type="project" value="TreeGrafter"/>
</dbReference>
<evidence type="ECO:0000256" key="4">
    <source>
        <dbReference type="ARBA" id="ARBA00022692"/>
    </source>
</evidence>
<keyword evidence="6 7" id="KW-0472">Membrane</keyword>
<evidence type="ECO:0000256" key="3">
    <source>
        <dbReference type="ARBA" id="ARBA00022475"/>
    </source>
</evidence>
<evidence type="ECO:0000313" key="10">
    <source>
        <dbReference type="EMBL" id="SEJ66020.1"/>
    </source>
</evidence>
<keyword evidence="3" id="KW-1003">Cell membrane</keyword>
<dbReference type="InterPro" id="IPR025857">
    <property type="entry name" value="MacB_PCD"/>
</dbReference>
<keyword evidence="11" id="KW-1185">Reference proteome</keyword>
<dbReference type="InterPro" id="IPR051447">
    <property type="entry name" value="Lipoprotein-release_system"/>
</dbReference>
<dbReference type="AlphaFoldDB" id="A0A1H7AVY2"/>
<evidence type="ECO:0000313" key="11">
    <source>
        <dbReference type="Proteomes" id="UP000199403"/>
    </source>
</evidence>
<dbReference type="STRING" id="1416801.SAMN05192553_107135"/>
<evidence type="ECO:0000256" key="2">
    <source>
        <dbReference type="ARBA" id="ARBA00005236"/>
    </source>
</evidence>
<feature type="domain" description="MacB-like periplasmic core" evidence="9">
    <location>
        <begin position="21"/>
        <end position="246"/>
    </location>
</feature>
<dbReference type="GO" id="GO:0044874">
    <property type="term" value="P:lipoprotein localization to outer membrane"/>
    <property type="evidence" value="ECO:0007669"/>
    <property type="project" value="TreeGrafter"/>
</dbReference>
<protein>
    <submittedName>
        <fullName evidence="10">Lipoprotein-releasing system permease protein</fullName>
    </submittedName>
</protein>
<feature type="domain" description="ABC3 transporter permease C-terminal" evidence="8">
    <location>
        <begin position="286"/>
        <end position="405"/>
    </location>
</feature>
<organism evidence="10 11">
    <name type="scientific">Cyclobacterium xiamenense</name>
    <dbReference type="NCBI Taxonomy" id="1297121"/>
    <lineage>
        <taxon>Bacteria</taxon>
        <taxon>Pseudomonadati</taxon>
        <taxon>Bacteroidota</taxon>
        <taxon>Cytophagia</taxon>
        <taxon>Cytophagales</taxon>
        <taxon>Cyclobacteriaceae</taxon>
        <taxon>Cyclobacterium</taxon>
    </lineage>
</organism>
<keyword evidence="10" id="KW-0449">Lipoprotein</keyword>
<dbReference type="Pfam" id="PF02687">
    <property type="entry name" value="FtsX"/>
    <property type="match status" value="1"/>
</dbReference>
<reference evidence="11" key="1">
    <citation type="submission" date="2016-10" db="EMBL/GenBank/DDBJ databases">
        <authorList>
            <person name="Varghese N."/>
            <person name="Submissions S."/>
        </authorList>
    </citation>
    <scope>NUCLEOTIDE SEQUENCE [LARGE SCALE GENOMIC DNA]</scope>
    <source>
        <strain evidence="11">IBRC-M 10761</strain>
    </source>
</reference>
<keyword evidence="4 7" id="KW-0812">Transmembrane</keyword>
<dbReference type="PANTHER" id="PTHR30489:SF0">
    <property type="entry name" value="LIPOPROTEIN-RELEASING SYSTEM TRANSMEMBRANE PROTEIN LOLE"/>
    <property type="match status" value="1"/>
</dbReference>